<dbReference type="Pfam" id="PF04525">
    <property type="entry name" value="LOR"/>
    <property type="match status" value="1"/>
</dbReference>
<comment type="similarity">
    <text evidence="1">Belongs to the LOR family.</text>
</comment>
<dbReference type="AlphaFoldDB" id="A0A2N9HLB8"/>
<organism evidence="2">
    <name type="scientific">Fagus sylvatica</name>
    <name type="common">Beechnut</name>
    <dbReference type="NCBI Taxonomy" id="28930"/>
    <lineage>
        <taxon>Eukaryota</taxon>
        <taxon>Viridiplantae</taxon>
        <taxon>Streptophyta</taxon>
        <taxon>Embryophyta</taxon>
        <taxon>Tracheophyta</taxon>
        <taxon>Spermatophyta</taxon>
        <taxon>Magnoliopsida</taxon>
        <taxon>eudicotyledons</taxon>
        <taxon>Gunneridae</taxon>
        <taxon>Pentapetalae</taxon>
        <taxon>rosids</taxon>
        <taxon>fabids</taxon>
        <taxon>Fagales</taxon>
        <taxon>Fagaceae</taxon>
        <taxon>Fagus</taxon>
    </lineage>
</organism>
<proteinExistence type="inferred from homology"/>
<accession>A0A2N9HLB8</accession>
<dbReference type="PANTHER" id="PTHR31087:SF85">
    <property type="entry name" value="PROTEIN LURP-ONE-RELATED 7"/>
    <property type="match status" value="1"/>
</dbReference>
<dbReference type="Gene3D" id="2.40.160.200">
    <property type="entry name" value="LURP1-related"/>
    <property type="match status" value="1"/>
</dbReference>
<protein>
    <submittedName>
        <fullName evidence="2">Uncharacterized protein</fullName>
    </submittedName>
</protein>
<dbReference type="SUPFAM" id="SSF54518">
    <property type="entry name" value="Tubby C-terminal domain-like"/>
    <property type="match status" value="1"/>
</dbReference>
<sequence>MDQSHSALTLANTHITTHVPNLLIILAPPPITPVVTQSTPVPIIRAEYCASADPVDLAIVKEILKIFDGNFEVKDSEDKIIFRVKGDLVTLHCRRVLYDAAGNPIVTIRRKVWFPL</sequence>
<reference evidence="2" key="1">
    <citation type="submission" date="2018-02" db="EMBL/GenBank/DDBJ databases">
        <authorList>
            <person name="Cohen D.B."/>
            <person name="Kent A.D."/>
        </authorList>
    </citation>
    <scope>NUCLEOTIDE SEQUENCE</scope>
</reference>
<gene>
    <name evidence="2" type="ORF">FSB_LOCUS40251</name>
</gene>
<dbReference type="InterPro" id="IPR007612">
    <property type="entry name" value="LOR"/>
</dbReference>
<dbReference type="InterPro" id="IPR038595">
    <property type="entry name" value="LOR_sf"/>
</dbReference>
<name>A0A2N9HLB8_FAGSY</name>
<evidence type="ECO:0000313" key="2">
    <source>
        <dbReference type="EMBL" id="SPD12369.1"/>
    </source>
</evidence>
<dbReference type="PANTHER" id="PTHR31087">
    <property type="match status" value="1"/>
</dbReference>
<dbReference type="EMBL" id="OIVN01003602">
    <property type="protein sequence ID" value="SPD12369.1"/>
    <property type="molecule type" value="Genomic_DNA"/>
</dbReference>
<evidence type="ECO:0000256" key="1">
    <source>
        <dbReference type="ARBA" id="ARBA00005437"/>
    </source>
</evidence>
<dbReference type="InterPro" id="IPR025659">
    <property type="entry name" value="Tubby-like_C"/>
</dbReference>